<comment type="similarity">
    <text evidence="2 10">Belongs to the RNA methyltransferase RsmE family.</text>
</comment>
<dbReference type="RefSeq" id="WP_207860867.1">
    <property type="nucleotide sequence ID" value="NZ_JAFREP010000020.1"/>
</dbReference>
<dbReference type="AlphaFoldDB" id="A0A8J7QAK1"/>
<dbReference type="Pfam" id="PF04452">
    <property type="entry name" value="Methyltrans_RNA"/>
    <property type="match status" value="2"/>
</dbReference>
<dbReference type="Pfam" id="PF20260">
    <property type="entry name" value="PUA_4"/>
    <property type="match status" value="1"/>
</dbReference>
<evidence type="ECO:0000256" key="11">
    <source>
        <dbReference type="SAM" id="MobiDB-lite"/>
    </source>
</evidence>
<keyword evidence="4 10" id="KW-0698">rRNA processing</keyword>
<feature type="domain" description="Ribosomal RNA small subunit methyltransferase E methyltransferase" evidence="12">
    <location>
        <begin position="73"/>
        <end position="151"/>
    </location>
</feature>
<accession>A0A8J7QAK1</accession>
<dbReference type="NCBIfam" id="TIGR00046">
    <property type="entry name" value="RsmE family RNA methyltransferase"/>
    <property type="match status" value="1"/>
</dbReference>
<dbReference type="PANTHER" id="PTHR30027">
    <property type="entry name" value="RIBOSOMAL RNA SMALL SUBUNIT METHYLTRANSFERASE E"/>
    <property type="match status" value="1"/>
</dbReference>
<dbReference type="InterPro" id="IPR029026">
    <property type="entry name" value="tRNA_m1G_MTases_N"/>
</dbReference>
<dbReference type="GO" id="GO:0005737">
    <property type="term" value="C:cytoplasm"/>
    <property type="evidence" value="ECO:0007669"/>
    <property type="project" value="UniProtKB-SubCell"/>
</dbReference>
<keyword evidence="5 10" id="KW-0489">Methyltransferase</keyword>
<comment type="catalytic activity">
    <reaction evidence="9 10">
        <text>uridine(1498) in 16S rRNA + S-adenosyl-L-methionine = N(3)-methyluridine(1498) in 16S rRNA + S-adenosyl-L-homocysteine + H(+)</text>
        <dbReference type="Rhea" id="RHEA:42920"/>
        <dbReference type="Rhea" id="RHEA-COMP:10283"/>
        <dbReference type="Rhea" id="RHEA-COMP:10284"/>
        <dbReference type="ChEBI" id="CHEBI:15378"/>
        <dbReference type="ChEBI" id="CHEBI:57856"/>
        <dbReference type="ChEBI" id="CHEBI:59789"/>
        <dbReference type="ChEBI" id="CHEBI:65315"/>
        <dbReference type="ChEBI" id="CHEBI:74502"/>
        <dbReference type="EC" id="2.1.1.193"/>
    </reaction>
</comment>
<evidence type="ECO:0000256" key="10">
    <source>
        <dbReference type="PIRNR" id="PIRNR015601"/>
    </source>
</evidence>
<name>A0A8J7QAK1_9BACT</name>
<dbReference type="GO" id="GO:0070475">
    <property type="term" value="P:rRNA base methylation"/>
    <property type="evidence" value="ECO:0007669"/>
    <property type="project" value="TreeGrafter"/>
</dbReference>
<evidence type="ECO:0000256" key="3">
    <source>
        <dbReference type="ARBA" id="ARBA00022490"/>
    </source>
</evidence>
<evidence type="ECO:0000256" key="4">
    <source>
        <dbReference type="ARBA" id="ARBA00022552"/>
    </source>
</evidence>
<keyword evidence="15" id="KW-1185">Reference proteome</keyword>
<feature type="domain" description="Ribosomal RNA small subunit methyltransferase E PUA-like" evidence="13">
    <location>
        <begin position="21"/>
        <end position="65"/>
    </location>
</feature>
<dbReference type="GO" id="GO:0070042">
    <property type="term" value="F:rRNA (uridine-N3-)-methyltransferase activity"/>
    <property type="evidence" value="ECO:0007669"/>
    <property type="project" value="TreeGrafter"/>
</dbReference>
<dbReference type="EMBL" id="JAFREP010000020">
    <property type="protein sequence ID" value="MBO1320892.1"/>
    <property type="molecule type" value="Genomic_DNA"/>
</dbReference>
<gene>
    <name evidence="14" type="ORF">J3U88_20605</name>
</gene>
<evidence type="ECO:0000259" key="12">
    <source>
        <dbReference type="Pfam" id="PF04452"/>
    </source>
</evidence>
<evidence type="ECO:0000256" key="7">
    <source>
        <dbReference type="ARBA" id="ARBA00022691"/>
    </source>
</evidence>
<keyword evidence="6 10" id="KW-0808">Transferase</keyword>
<evidence type="ECO:0000256" key="1">
    <source>
        <dbReference type="ARBA" id="ARBA00004496"/>
    </source>
</evidence>
<comment type="function">
    <text evidence="8 10">Specifically methylates the N3 position of the uracil ring of uridine 1498 (m3U1498) in 16S rRNA. Acts on the fully assembled 30S ribosomal subunit.</text>
</comment>
<feature type="compositionally biased region" description="Low complexity" evidence="11">
    <location>
        <begin position="176"/>
        <end position="217"/>
    </location>
</feature>
<evidence type="ECO:0000256" key="5">
    <source>
        <dbReference type="ARBA" id="ARBA00022603"/>
    </source>
</evidence>
<dbReference type="SUPFAM" id="SSF75217">
    <property type="entry name" value="alpha/beta knot"/>
    <property type="match status" value="1"/>
</dbReference>
<evidence type="ECO:0000313" key="15">
    <source>
        <dbReference type="Proteomes" id="UP000664417"/>
    </source>
</evidence>
<dbReference type="SUPFAM" id="SSF88697">
    <property type="entry name" value="PUA domain-like"/>
    <property type="match status" value="1"/>
</dbReference>
<dbReference type="CDD" id="cd18084">
    <property type="entry name" value="RsmE-like"/>
    <property type="match status" value="1"/>
</dbReference>
<keyword evidence="7 10" id="KW-0949">S-adenosyl-L-methionine</keyword>
<dbReference type="PANTHER" id="PTHR30027:SF3">
    <property type="entry name" value="16S RRNA (URACIL(1498)-N(3))-METHYLTRANSFERASE"/>
    <property type="match status" value="1"/>
</dbReference>
<dbReference type="InterPro" id="IPR006700">
    <property type="entry name" value="RsmE"/>
</dbReference>
<feature type="domain" description="Ribosomal RNA small subunit methyltransferase E methyltransferase" evidence="12">
    <location>
        <begin position="216"/>
        <end position="267"/>
    </location>
</feature>
<dbReference type="InterPro" id="IPR046886">
    <property type="entry name" value="RsmE_MTase_dom"/>
</dbReference>
<evidence type="ECO:0000256" key="9">
    <source>
        <dbReference type="ARBA" id="ARBA00047944"/>
    </source>
</evidence>
<feature type="region of interest" description="Disordered" evidence="11">
    <location>
        <begin position="176"/>
        <end position="220"/>
    </location>
</feature>
<protein>
    <recommendedName>
        <fullName evidence="10">Ribosomal RNA small subunit methyltransferase E</fullName>
        <ecNumber evidence="10">2.1.1.193</ecNumber>
    </recommendedName>
</protein>
<evidence type="ECO:0000259" key="13">
    <source>
        <dbReference type="Pfam" id="PF20260"/>
    </source>
</evidence>
<evidence type="ECO:0000256" key="2">
    <source>
        <dbReference type="ARBA" id="ARBA00005528"/>
    </source>
</evidence>
<evidence type="ECO:0000313" key="14">
    <source>
        <dbReference type="EMBL" id="MBO1320892.1"/>
    </source>
</evidence>
<dbReference type="Proteomes" id="UP000664417">
    <property type="component" value="Unassembled WGS sequence"/>
</dbReference>
<proteinExistence type="inferred from homology"/>
<dbReference type="InterPro" id="IPR015947">
    <property type="entry name" value="PUA-like_sf"/>
</dbReference>
<dbReference type="EC" id="2.1.1.193" evidence="10"/>
<dbReference type="Gene3D" id="3.40.1280.10">
    <property type="match status" value="1"/>
</dbReference>
<comment type="subcellular location">
    <subcellularLocation>
        <location evidence="1 10">Cytoplasm</location>
    </subcellularLocation>
</comment>
<dbReference type="InterPro" id="IPR029028">
    <property type="entry name" value="Alpha/beta_knot_MTases"/>
</dbReference>
<sequence length="289" mass="30804">MKRLLVDSIPSVGTVFPAPTDEAFHLVHVLRAKQDEAVEVLDGRGGVAQGRIHHISKRTCDIEIEAVTRAERESPLWLGVVAALPVQRNTFDSLLPGLVQLGVNHVALVQTAFGGRLKKDRDKYQKRLADITRQSLKQCGRLFLPEISLGATWPETLGLPAADEAMGFLFHPYNPASSDPASSDPASSDPASSDPASSDPASSDPASSDPASKAADAGRPHRVWLAFGPEGGFSDEEAAEAHAAGWTLQSMGPRILKMETAVIGAAYWAQARWGDGLGNQDTNPTTAVK</sequence>
<dbReference type="InterPro" id="IPR046887">
    <property type="entry name" value="RsmE_PUA-like"/>
</dbReference>
<evidence type="ECO:0000256" key="6">
    <source>
        <dbReference type="ARBA" id="ARBA00022679"/>
    </source>
</evidence>
<evidence type="ECO:0000256" key="8">
    <source>
        <dbReference type="ARBA" id="ARBA00025699"/>
    </source>
</evidence>
<comment type="caution">
    <text evidence="14">The sequence shown here is derived from an EMBL/GenBank/DDBJ whole genome shotgun (WGS) entry which is preliminary data.</text>
</comment>
<keyword evidence="3 10" id="KW-0963">Cytoplasm</keyword>
<reference evidence="14" key="1">
    <citation type="submission" date="2021-03" db="EMBL/GenBank/DDBJ databases">
        <authorList>
            <person name="Wang G."/>
        </authorList>
    </citation>
    <scope>NUCLEOTIDE SEQUENCE</scope>
    <source>
        <strain evidence="14">KCTC 12899</strain>
    </source>
</reference>
<dbReference type="PIRSF" id="PIRSF015601">
    <property type="entry name" value="MTase_slr0722"/>
    <property type="match status" value="1"/>
</dbReference>
<organism evidence="14 15">
    <name type="scientific">Acanthopleuribacter pedis</name>
    <dbReference type="NCBI Taxonomy" id="442870"/>
    <lineage>
        <taxon>Bacteria</taxon>
        <taxon>Pseudomonadati</taxon>
        <taxon>Acidobacteriota</taxon>
        <taxon>Holophagae</taxon>
        <taxon>Acanthopleuribacterales</taxon>
        <taxon>Acanthopleuribacteraceae</taxon>
        <taxon>Acanthopleuribacter</taxon>
    </lineage>
</organism>